<dbReference type="OrthoDB" id="323594at2"/>
<evidence type="ECO:0000313" key="3">
    <source>
        <dbReference type="Proteomes" id="UP000298058"/>
    </source>
</evidence>
<sequence length="253" mass="29737">MKFKFFFFVLLAFTLFDACTTGVRSRDLLFRNNEFAIYSVKRENIRLKVEKSLDSRFAHPLEISEEKILDVLGNLRYKQESSYGNLDRYVFEEAEIKDFASDLADGLQRVKPDELLLVVSKYNSVKSVVSHYERTGFYIWSTESSIEILFGEIQKEIGFEEQGNYFDWSRIPDISFDHTPDASFLLPSSQFQFRTVEGFKNKRWVVFDKKELSRVKFEKRKVSKSKEIAKSVDSDMTPEKRIQRDEEDEVIGD</sequence>
<reference evidence="2" key="1">
    <citation type="journal article" date="2019" name="PLoS Negl. Trop. Dis.">
        <title>Revisiting the worldwide diversity of Leptospira species in the environment.</title>
        <authorList>
            <person name="Vincent A.T."/>
            <person name="Schiettekatte O."/>
            <person name="Bourhy P."/>
            <person name="Veyrier F.J."/>
            <person name="Picardeau M."/>
        </authorList>
    </citation>
    <scope>NUCLEOTIDE SEQUENCE [LARGE SCALE GENOMIC DNA]</scope>
    <source>
        <strain evidence="2">201300427</strain>
    </source>
</reference>
<dbReference type="RefSeq" id="WP_135759646.1">
    <property type="nucleotide sequence ID" value="NZ_RQHW01000018.1"/>
</dbReference>
<proteinExistence type="predicted"/>
<accession>A0A4R9M2H4</accession>
<protein>
    <recommendedName>
        <fullName evidence="4">Lipoprotein</fullName>
    </recommendedName>
</protein>
<dbReference type="EMBL" id="RQHW01000018">
    <property type="protein sequence ID" value="TGN19927.1"/>
    <property type="molecule type" value="Genomic_DNA"/>
</dbReference>
<organism evidence="2 3">
    <name type="scientific">Leptospira idonii</name>
    <dbReference type="NCBI Taxonomy" id="1193500"/>
    <lineage>
        <taxon>Bacteria</taxon>
        <taxon>Pseudomonadati</taxon>
        <taxon>Spirochaetota</taxon>
        <taxon>Spirochaetia</taxon>
        <taxon>Leptospirales</taxon>
        <taxon>Leptospiraceae</taxon>
        <taxon>Leptospira</taxon>
    </lineage>
</organism>
<evidence type="ECO:0000256" key="1">
    <source>
        <dbReference type="SAM" id="MobiDB-lite"/>
    </source>
</evidence>
<evidence type="ECO:0008006" key="4">
    <source>
        <dbReference type="Google" id="ProtNLM"/>
    </source>
</evidence>
<feature type="compositionally biased region" description="Basic and acidic residues" evidence="1">
    <location>
        <begin position="225"/>
        <end position="244"/>
    </location>
</feature>
<keyword evidence="3" id="KW-1185">Reference proteome</keyword>
<comment type="caution">
    <text evidence="2">The sequence shown here is derived from an EMBL/GenBank/DDBJ whole genome shotgun (WGS) entry which is preliminary data.</text>
</comment>
<feature type="region of interest" description="Disordered" evidence="1">
    <location>
        <begin position="225"/>
        <end position="253"/>
    </location>
</feature>
<name>A0A4R9M2H4_9LEPT</name>
<gene>
    <name evidence="2" type="ORF">EHS15_05985</name>
</gene>
<evidence type="ECO:0000313" key="2">
    <source>
        <dbReference type="EMBL" id="TGN19927.1"/>
    </source>
</evidence>
<dbReference type="Proteomes" id="UP000298058">
    <property type="component" value="Unassembled WGS sequence"/>
</dbReference>
<dbReference type="AlphaFoldDB" id="A0A4R9M2H4"/>
<dbReference type="NCBIfam" id="NF047484">
    <property type="entry name" value="LA1326_LA4305"/>
    <property type="match status" value="1"/>
</dbReference>